<evidence type="ECO:0000313" key="2">
    <source>
        <dbReference type="EMBL" id="CAE8615583.1"/>
    </source>
</evidence>
<gene>
    <name evidence="2" type="ORF">PGLA1383_LOCUS33297</name>
</gene>
<dbReference type="Proteomes" id="UP000654075">
    <property type="component" value="Unassembled WGS sequence"/>
</dbReference>
<organism evidence="2 3">
    <name type="scientific">Polarella glacialis</name>
    <name type="common">Dinoflagellate</name>
    <dbReference type="NCBI Taxonomy" id="89957"/>
    <lineage>
        <taxon>Eukaryota</taxon>
        <taxon>Sar</taxon>
        <taxon>Alveolata</taxon>
        <taxon>Dinophyceae</taxon>
        <taxon>Suessiales</taxon>
        <taxon>Suessiaceae</taxon>
        <taxon>Polarella</taxon>
    </lineage>
</organism>
<accession>A0A813FQ69</accession>
<keyword evidence="3" id="KW-1185">Reference proteome</keyword>
<evidence type="ECO:0000256" key="1">
    <source>
        <dbReference type="SAM" id="MobiDB-lite"/>
    </source>
</evidence>
<dbReference type="OrthoDB" id="417983at2759"/>
<proteinExistence type="predicted"/>
<protein>
    <submittedName>
        <fullName evidence="2">Uncharacterized protein</fullName>
    </submittedName>
</protein>
<feature type="compositionally biased region" description="Low complexity" evidence="1">
    <location>
        <begin position="8"/>
        <end position="27"/>
    </location>
</feature>
<dbReference type="EMBL" id="CAJNNV010025662">
    <property type="protein sequence ID" value="CAE8615583.1"/>
    <property type="molecule type" value="Genomic_DNA"/>
</dbReference>
<comment type="caution">
    <text evidence="2">The sequence shown here is derived from an EMBL/GenBank/DDBJ whole genome shotgun (WGS) entry which is preliminary data.</text>
</comment>
<reference evidence="2" key="1">
    <citation type="submission" date="2021-02" db="EMBL/GenBank/DDBJ databases">
        <authorList>
            <person name="Dougan E. K."/>
            <person name="Rhodes N."/>
            <person name="Thang M."/>
            <person name="Chan C."/>
        </authorList>
    </citation>
    <scope>NUCLEOTIDE SEQUENCE</scope>
</reference>
<evidence type="ECO:0000313" key="3">
    <source>
        <dbReference type="Proteomes" id="UP000654075"/>
    </source>
</evidence>
<feature type="region of interest" description="Disordered" evidence="1">
    <location>
        <begin position="1"/>
        <end position="36"/>
    </location>
</feature>
<dbReference type="OMA" id="KMATYGQ"/>
<name>A0A813FQ69_POLGL</name>
<sequence length="340" mass="38737">MRRGFGGSSQDMPAASQAASAGGTSLARSRNAHPTMRLDSFLRTTDTGYQHAEAPTQGDRFVRKMATYGQVRPSVSFISEPRVTRPVQNTSAVDMSNLPPSWVDPKADPRELTFEIPPPPANVNTEFIDMYKNHSLMLPSERYQEHLKMKAGELQWRKDRADTFMYKKRMNVLERKHPEGIIGVDGPLYPETTLYRERHDQLAAQAQYKADHAEMRYGNLAQQTHTDDAVAFRDYGTDPQMQRSKDICIQRKCVDPAIHPFRFLDTHDRLFPKYTPVWDPGRASAQRSHDVRDKRHNIISGTENVLTYNVAKSWEEVQAEAMATRIAKIHASQREQPGDV</sequence>
<dbReference type="AlphaFoldDB" id="A0A813FQ69"/>